<reference evidence="5 6" key="1">
    <citation type="journal article" date="2019" name="Int. J. Syst. Evol. Microbiol.">
        <title>The Global Catalogue of Microorganisms (GCM) 10K type strain sequencing project: providing services to taxonomists for standard genome sequencing and annotation.</title>
        <authorList>
            <consortium name="The Broad Institute Genomics Platform"/>
            <consortium name="The Broad Institute Genome Sequencing Center for Infectious Disease"/>
            <person name="Wu L."/>
            <person name="Ma J."/>
        </authorList>
    </citation>
    <scope>NUCLEOTIDE SEQUENCE [LARGE SCALE GENOMIC DNA]</scope>
    <source>
        <strain evidence="5 6">JCM 16331</strain>
    </source>
</reference>
<dbReference type="GO" id="GO:0004077">
    <property type="term" value="F:biotin--[biotin carboxyl-carrier protein] ligase activity"/>
    <property type="evidence" value="ECO:0007669"/>
    <property type="project" value="InterPro"/>
</dbReference>
<accession>A0A830GB77</accession>
<dbReference type="PROSITE" id="PS51733">
    <property type="entry name" value="BPL_LPL_CATALYTIC"/>
    <property type="match status" value="1"/>
</dbReference>
<dbReference type="InterPro" id="IPR036390">
    <property type="entry name" value="WH_DNA-bd_sf"/>
</dbReference>
<dbReference type="SUPFAM" id="SSF55681">
    <property type="entry name" value="Class II aaRS and biotin synthetases"/>
    <property type="match status" value="1"/>
</dbReference>
<dbReference type="InterPro" id="IPR030855">
    <property type="entry name" value="Bifunct_BirA"/>
</dbReference>
<dbReference type="PANTHER" id="PTHR12835">
    <property type="entry name" value="BIOTIN PROTEIN LIGASE"/>
    <property type="match status" value="1"/>
</dbReference>
<dbReference type="Pfam" id="PF08279">
    <property type="entry name" value="HTH_11"/>
    <property type="match status" value="1"/>
</dbReference>
<organism evidence="5 6">
    <name type="scientific">Halarchaeum nitratireducens</name>
    <dbReference type="NCBI Taxonomy" id="489913"/>
    <lineage>
        <taxon>Archaea</taxon>
        <taxon>Methanobacteriati</taxon>
        <taxon>Methanobacteriota</taxon>
        <taxon>Stenosarchaea group</taxon>
        <taxon>Halobacteria</taxon>
        <taxon>Halobacteriales</taxon>
        <taxon>Halobacteriaceae</taxon>
    </lineage>
</organism>
<dbReference type="CDD" id="cd00090">
    <property type="entry name" value="HTH_ARSR"/>
    <property type="match status" value="1"/>
</dbReference>
<dbReference type="InterPro" id="IPR013196">
    <property type="entry name" value="HTH_11"/>
</dbReference>
<dbReference type="Proteomes" id="UP000608850">
    <property type="component" value="Unassembled WGS sequence"/>
</dbReference>
<protein>
    <submittedName>
        <fullName evidence="5">Bifunctional biotin--[acetyl-CoA-carboxylase] synthetase/biotin operon repressor</fullName>
    </submittedName>
</protein>
<dbReference type="InterPro" id="IPR011991">
    <property type="entry name" value="ArsR-like_HTH"/>
</dbReference>
<dbReference type="GO" id="GO:0005737">
    <property type="term" value="C:cytoplasm"/>
    <property type="evidence" value="ECO:0007669"/>
    <property type="project" value="TreeGrafter"/>
</dbReference>
<dbReference type="AlphaFoldDB" id="A0A830GB77"/>
<evidence type="ECO:0000256" key="1">
    <source>
        <dbReference type="ARBA" id="ARBA00022598"/>
    </source>
</evidence>
<feature type="domain" description="BPL/LPL catalytic" evidence="4">
    <location>
        <begin position="62"/>
        <end position="254"/>
    </location>
</feature>
<keyword evidence="1" id="KW-0436">Ligase</keyword>
<dbReference type="RefSeq" id="WP_188878022.1">
    <property type="nucleotide sequence ID" value="NZ_BMOQ01000004.1"/>
</dbReference>
<name>A0A830GB77_9EURY</name>
<proteinExistence type="inferred from homology"/>
<dbReference type="NCBIfam" id="TIGR00121">
    <property type="entry name" value="birA_ligase"/>
    <property type="match status" value="1"/>
</dbReference>
<dbReference type="Gene3D" id="3.30.930.10">
    <property type="entry name" value="Bira Bifunctional Protein, Domain 2"/>
    <property type="match status" value="1"/>
</dbReference>
<dbReference type="GO" id="GO:0006355">
    <property type="term" value="P:regulation of DNA-templated transcription"/>
    <property type="evidence" value="ECO:0007669"/>
    <property type="project" value="InterPro"/>
</dbReference>
<dbReference type="SUPFAM" id="SSF50037">
    <property type="entry name" value="C-terminal domain of transcriptional repressors"/>
    <property type="match status" value="1"/>
</dbReference>
<keyword evidence="3" id="KW-0067">ATP-binding</keyword>
<dbReference type="PANTHER" id="PTHR12835:SF5">
    <property type="entry name" value="BIOTIN--PROTEIN LIGASE"/>
    <property type="match status" value="1"/>
</dbReference>
<dbReference type="Gene3D" id="1.10.10.10">
    <property type="entry name" value="Winged helix-like DNA-binding domain superfamily/Winged helix DNA-binding domain"/>
    <property type="match status" value="1"/>
</dbReference>
<dbReference type="HAMAP" id="MF_00978">
    <property type="entry name" value="Bifunct_BirA"/>
    <property type="match status" value="1"/>
</dbReference>
<dbReference type="Pfam" id="PF03099">
    <property type="entry name" value="BPL_LplA_LipB"/>
    <property type="match status" value="1"/>
</dbReference>
<dbReference type="OrthoDB" id="46252at2157"/>
<dbReference type="InterPro" id="IPR003142">
    <property type="entry name" value="BPL_C"/>
</dbReference>
<evidence type="ECO:0000313" key="6">
    <source>
        <dbReference type="Proteomes" id="UP000608850"/>
    </source>
</evidence>
<dbReference type="InterPro" id="IPR045864">
    <property type="entry name" value="aa-tRNA-synth_II/BPL/LPL"/>
</dbReference>
<dbReference type="InterPro" id="IPR008988">
    <property type="entry name" value="Transcriptional_repressor_C"/>
</dbReference>
<comment type="caution">
    <text evidence="5">The sequence shown here is derived from an EMBL/GenBank/DDBJ whole genome shotgun (WGS) entry which is preliminary data.</text>
</comment>
<dbReference type="InterPro" id="IPR036388">
    <property type="entry name" value="WH-like_DNA-bd_sf"/>
</dbReference>
<dbReference type="InterPro" id="IPR004408">
    <property type="entry name" value="Biotin_CoA_COase_ligase"/>
</dbReference>
<keyword evidence="2" id="KW-0547">Nucleotide-binding</keyword>
<dbReference type="Pfam" id="PF02237">
    <property type="entry name" value="BPL_C"/>
    <property type="match status" value="1"/>
</dbReference>
<dbReference type="CDD" id="cd16442">
    <property type="entry name" value="BPL"/>
    <property type="match status" value="1"/>
</dbReference>
<evidence type="ECO:0000259" key="4">
    <source>
        <dbReference type="PROSITE" id="PS51733"/>
    </source>
</evidence>
<dbReference type="GO" id="GO:0005524">
    <property type="term" value="F:ATP binding"/>
    <property type="evidence" value="ECO:0007669"/>
    <property type="project" value="UniProtKB-KW"/>
</dbReference>
<dbReference type="EMBL" id="BMOQ01000004">
    <property type="protein sequence ID" value="GGN15085.1"/>
    <property type="molecule type" value="Genomic_DNA"/>
</dbReference>
<dbReference type="InterPro" id="IPR004143">
    <property type="entry name" value="BPL_LPL_catalytic"/>
</dbReference>
<gene>
    <name evidence="5" type="ORF">GCM10009021_14230</name>
</gene>
<dbReference type="Gene3D" id="2.30.30.100">
    <property type="match status" value="1"/>
</dbReference>
<evidence type="ECO:0000256" key="3">
    <source>
        <dbReference type="ARBA" id="ARBA00022840"/>
    </source>
</evidence>
<evidence type="ECO:0000313" key="5">
    <source>
        <dbReference type="EMBL" id="GGN15085.1"/>
    </source>
</evidence>
<sequence length="316" mass="33418">MNDTRRAILDALAAGPVAGPALADRLGVSRAAVWKHVESLREAGFAIESTDEGYVLDAIPEFGGLAVEYGCEAPFEVEYHDSIPSTNDRARELAADGATDVVVLADEQTGGRGRLDRAWSSPSGGVWLSVVCRPALAPSRVSLLTIAAGAAACGAVREAGVDARIKWPNDLLVLDPDAERGGRKLAGILTEMEGEAERVSWVISGLGLNANVAGDALPADATSLLVERGGDPVDRRVLVQRVLERFDDLRDDPDAARAAWREHAATLGRRVRVTLPSETIVGEAVDVTDTGALVVDTGAERRIVHAGDCEHLRPAE</sequence>
<evidence type="ECO:0000256" key="2">
    <source>
        <dbReference type="ARBA" id="ARBA00022741"/>
    </source>
</evidence>
<dbReference type="SUPFAM" id="SSF46785">
    <property type="entry name" value="Winged helix' DNA-binding domain"/>
    <property type="match status" value="1"/>
</dbReference>
<keyword evidence="6" id="KW-1185">Reference proteome</keyword>